<dbReference type="PANTHER" id="PTHR12110:SF41">
    <property type="entry name" value="INOSOSE DEHYDRATASE"/>
    <property type="match status" value="1"/>
</dbReference>
<evidence type="ECO:0000313" key="3">
    <source>
        <dbReference type="Proteomes" id="UP000309594"/>
    </source>
</evidence>
<feature type="domain" description="Xylose isomerase-like TIM barrel" evidence="1">
    <location>
        <begin position="142"/>
        <end position="308"/>
    </location>
</feature>
<protein>
    <submittedName>
        <fullName evidence="2">Sugar phosphate isomerase/epimerase</fullName>
    </submittedName>
</protein>
<evidence type="ECO:0000259" key="1">
    <source>
        <dbReference type="Pfam" id="PF01261"/>
    </source>
</evidence>
<keyword evidence="2" id="KW-0413">Isomerase</keyword>
<dbReference type="InterPro" id="IPR036237">
    <property type="entry name" value="Xyl_isomerase-like_sf"/>
</dbReference>
<proteinExistence type="predicted"/>
<evidence type="ECO:0000313" key="2">
    <source>
        <dbReference type="EMBL" id="TKC62375.1"/>
    </source>
</evidence>
<sequence>MPEKLTRRSWNRLVLTGLSGVFISSIFASCKTAAVISGSLKETGAAKDAKELGLMLGVQTYSFRDRSLDDAIKAMQELGAKSCELWEGHVEPRQLQWAAGQTTAEVKNKREQLKAWREHLSMKEIEGIKLKFDQAGISIQAYNAGIKDGITDEDLDLAFKIAQTLGVNAITTSATVSVMERVDVYAKKYKMIVAMHNHSHTDRPNEFSSPDSFARAMKGRSEYLWINLDIGHFTAAGFDAVDYIQNNHEKILSIHIKDRKKQQGLNMPLGEGDTPITKTLQLIRDNKWPIPANIEYEYKGGDTVEEVRKCLAYCKKGLRG</sequence>
<dbReference type="Proteomes" id="UP000309594">
    <property type="component" value="Unassembled WGS sequence"/>
</dbReference>
<comment type="caution">
    <text evidence="2">The sequence shown here is derived from an EMBL/GenBank/DDBJ whole genome shotgun (WGS) entry which is preliminary data.</text>
</comment>
<dbReference type="RefSeq" id="WP_136879978.1">
    <property type="nucleotide sequence ID" value="NZ_SWDX01000003.1"/>
</dbReference>
<dbReference type="GO" id="GO:0016853">
    <property type="term" value="F:isomerase activity"/>
    <property type="evidence" value="ECO:0007669"/>
    <property type="project" value="UniProtKB-KW"/>
</dbReference>
<name>A0A4U1GE74_9SPHI</name>
<dbReference type="Pfam" id="PF01261">
    <property type="entry name" value="AP_endonuc_2"/>
    <property type="match status" value="1"/>
</dbReference>
<organism evidence="2 3">
    <name type="scientific">Pedobacter hiemivivus</name>
    <dbReference type="NCBI Taxonomy" id="2530454"/>
    <lineage>
        <taxon>Bacteria</taxon>
        <taxon>Pseudomonadati</taxon>
        <taxon>Bacteroidota</taxon>
        <taxon>Sphingobacteriia</taxon>
        <taxon>Sphingobacteriales</taxon>
        <taxon>Sphingobacteriaceae</taxon>
        <taxon>Pedobacter</taxon>
    </lineage>
</organism>
<dbReference type="PANTHER" id="PTHR12110">
    <property type="entry name" value="HYDROXYPYRUVATE ISOMERASE"/>
    <property type="match status" value="1"/>
</dbReference>
<dbReference type="PROSITE" id="PS51257">
    <property type="entry name" value="PROKAR_LIPOPROTEIN"/>
    <property type="match status" value="1"/>
</dbReference>
<dbReference type="AlphaFoldDB" id="A0A4U1GE74"/>
<dbReference type="EMBL" id="SWDX01000003">
    <property type="protein sequence ID" value="TKC62375.1"/>
    <property type="molecule type" value="Genomic_DNA"/>
</dbReference>
<dbReference type="InterPro" id="IPR050312">
    <property type="entry name" value="IolE/XylAMocC-like"/>
</dbReference>
<dbReference type="SUPFAM" id="SSF51658">
    <property type="entry name" value="Xylose isomerase-like"/>
    <property type="match status" value="1"/>
</dbReference>
<accession>A0A4U1GE74</accession>
<reference evidence="2 3" key="1">
    <citation type="submission" date="2019-04" db="EMBL/GenBank/DDBJ databases">
        <title>Pedobacter sp. RP-1-16 sp. nov., isolated from Arctic soil.</title>
        <authorList>
            <person name="Dahal R.H."/>
            <person name="Kim D.-U."/>
        </authorList>
    </citation>
    <scope>NUCLEOTIDE SEQUENCE [LARGE SCALE GENOMIC DNA]</scope>
    <source>
        <strain evidence="2 3">RP-1-16</strain>
    </source>
</reference>
<gene>
    <name evidence="2" type="ORF">FBD94_09145</name>
</gene>
<dbReference type="Gene3D" id="3.20.20.150">
    <property type="entry name" value="Divalent-metal-dependent TIM barrel enzymes"/>
    <property type="match status" value="1"/>
</dbReference>
<dbReference type="InterPro" id="IPR013022">
    <property type="entry name" value="Xyl_isomerase-like_TIM-brl"/>
</dbReference>